<reference evidence="2" key="2">
    <citation type="submission" date="2025-08" db="UniProtKB">
        <authorList>
            <consortium name="RefSeq"/>
        </authorList>
    </citation>
    <scope>IDENTIFICATION</scope>
    <source>
        <tissue evidence="2">Leaf</tissue>
    </source>
</reference>
<dbReference type="RefSeq" id="XP_075087570.1">
    <property type="nucleotide sequence ID" value="XM_075231469.1"/>
</dbReference>
<gene>
    <name evidence="2" type="primary">LOC142169586</name>
</gene>
<evidence type="ECO:0000313" key="1">
    <source>
        <dbReference type="Proteomes" id="UP000790787"/>
    </source>
</evidence>
<proteinExistence type="predicted"/>
<name>A0AC58SRH3_TOBAC</name>
<keyword evidence="1" id="KW-1185">Reference proteome</keyword>
<organism evidence="1 2">
    <name type="scientific">Nicotiana tabacum</name>
    <name type="common">Common tobacco</name>
    <dbReference type="NCBI Taxonomy" id="4097"/>
    <lineage>
        <taxon>Eukaryota</taxon>
        <taxon>Viridiplantae</taxon>
        <taxon>Streptophyta</taxon>
        <taxon>Embryophyta</taxon>
        <taxon>Tracheophyta</taxon>
        <taxon>Spermatophyta</taxon>
        <taxon>Magnoliopsida</taxon>
        <taxon>eudicotyledons</taxon>
        <taxon>Gunneridae</taxon>
        <taxon>Pentapetalae</taxon>
        <taxon>asterids</taxon>
        <taxon>lamiids</taxon>
        <taxon>Solanales</taxon>
        <taxon>Solanaceae</taxon>
        <taxon>Nicotianoideae</taxon>
        <taxon>Nicotianeae</taxon>
        <taxon>Nicotiana</taxon>
    </lineage>
</organism>
<evidence type="ECO:0000313" key="2">
    <source>
        <dbReference type="RefSeq" id="XP_075087570.1"/>
    </source>
</evidence>
<sequence length="139" mass="15443">MVIQGNPGSCAIGFVLRNKEGDIIYACGKYIPEGTNTKAEAKAMVKALRYCVECNFVLIDLHTDSMILKKAVEGEWSVLWSVAREVEEIKELIARCKITLSHTLREGNKLADHLANRALEVGPSYCNCLVIWIFKEGGL</sequence>
<accession>A0AC58SRH3</accession>
<protein>
    <submittedName>
        <fullName evidence="2">Uncharacterized protein LOC142169586</fullName>
    </submittedName>
</protein>
<dbReference type="Proteomes" id="UP000790787">
    <property type="component" value="Chromosome 15"/>
</dbReference>
<reference evidence="1" key="1">
    <citation type="journal article" date="2014" name="Nat. Commun.">
        <title>The tobacco genome sequence and its comparison with those of tomato and potato.</title>
        <authorList>
            <person name="Sierro N."/>
            <person name="Battey J.N."/>
            <person name="Ouadi S."/>
            <person name="Bakaher N."/>
            <person name="Bovet L."/>
            <person name="Willig A."/>
            <person name="Goepfert S."/>
            <person name="Peitsch M.C."/>
            <person name="Ivanov N.V."/>
        </authorList>
    </citation>
    <scope>NUCLEOTIDE SEQUENCE [LARGE SCALE GENOMIC DNA]</scope>
</reference>